<keyword evidence="2" id="KW-1185">Reference proteome</keyword>
<reference evidence="1" key="1">
    <citation type="submission" date="2019-12" db="EMBL/GenBank/DDBJ databases">
        <title>The DNA Methylation Landscape of Giant Viruses.</title>
        <authorList>
            <person name="Jeudy S."/>
            <person name="Rigou S."/>
            <person name="Alempic J.-M."/>
            <person name="Claverie J.-M."/>
            <person name="Abergel C."/>
            <person name="Legendre M."/>
        </authorList>
    </citation>
    <scope>NUCLEOTIDE SEQUENCE</scope>
    <source>
        <strain evidence="1">P4</strain>
    </source>
</reference>
<proteinExistence type="predicted"/>
<dbReference type="EMBL" id="MN873693">
    <property type="protein sequence ID" value="QIN54400.1"/>
    <property type="molecule type" value="Genomic_DNA"/>
</dbReference>
<dbReference type="Proteomes" id="UP001224087">
    <property type="component" value="Segment"/>
</dbReference>
<accession>A0A6G8MY68</accession>
<gene>
    <name evidence="1" type="primary">ck275</name>
</gene>
<protein>
    <submittedName>
        <fullName evidence="1">Uncharacterized protein</fullName>
    </submittedName>
</protein>
<organism evidence="1 2">
    <name type="scientific">Cedratvirus kamchatka</name>
    <dbReference type="NCBI Taxonomy" id="2716914"/>
    <lineage>
        <taxon>Viruses</taxon>
        <taxon>Pithoviruses</taxon>
        <taxon>Orthocedratvirinae</taxon>
        <taxon>Alphacedratvirus</taxon>
        <taxon>Alphacedratvirus rossiense</taxon>
    </lineage>
</organism>
<evidence type="ECO:0000313" key="2">
    <source>
        <dbReference type="Proteomes" id="UP001224087"/>
    </source>
</evidence>
<evidence type="ECO:0000313" key="1">
    <source>
        <dbReference type="EMBL" id="QIN54400.1"/>
    </source>
</evidence>
<name>A0A6G8MY68_9VIRU</name>
<sequence length="118" mass="13675">MQDKFINYIKVLILGSDEEENLSILNSLTQSVMIETEKVKVSCYRDYALWLVKDKSYYGGADKVIILGRWNTNEREKPKLSSIAIQEKVRKILGYKVSIYHVYGNEEQKLSLIQKILG</sequence>